<accession>A0A9P6HVC5</accession>
<name>A0A9P6HVC5_9PEZI</name>
<gene>
    <name evidence="3" type="ORF">CkaCkLH20_11898</name>
</gene>
<sequence length="648" mass="74058">MRLINCHTLEFKDFAENGHVPNYAILSHTWGEDEVTFKDWQDTALREEKIGFEKIQSTCRQALIDEYGYAWVDTNCIDKSSSAELSEAINSMFAWYERAAVCYVYMADVPPSTRDEIEKEDSHFRRSRWFTRGWTLQELIAPRHVVFYAQDWSYLGTKKDLVGVISAITAIDKGCLKGTRPHEYSIAEIMSWASARVTTRAEDQAYCLLGLFGVNMPLLYGEGNKAFTRLQENIIEISDDQSIFVCDIEALAMCAPLASSAYLFAKSGNVGRYSLMTAPMTTLPPFYTMTNAGLSITLPLIQTLLPYFVLGVLNSTVKSHRDSNICIMLSSHVSQYRHQYTKVSMPMPWFPVVPTSIKSLLPPYEESSKYPENWAVDFIPEEPTPIMISKMDRYDHHNLVSKILYPVKRTESEVFCFITFPRGLAGYRLYAADPPQALTERTSMMAMLRRNPEDRVGRGLLIFKRRGSRREESRYVAVYLETAVDDNVDAENWPRRCRVFPDWRIIDTLDAIPPFVESDYPPPKGRASWVGDLMATVRTAIPVDSSHMPLTKVMMIAEIVFDMDEYRDARGRKGSIHQSYDSPHHSLMLQDWNGLEMEQKFSIDNNAESPFYSPRWSHVSRSTSYSPDYSPKSPKFGSSPLADPMVED</sequence>
<evidence type="ECO:0000313" key="4">
    <source>
        <dbReference type="Proteomes" id="UP000781932"/>
    </source>
</evidence>
<keyword evidence="4" id="KW-1185">Reference proteome</keyword>
<dbReference type="PANTHER" id="PTHR10622">
    <property type="entry name" value="HET DOMAIN-CONTAINING PROTEIN"/>
    <property type="match status" value="1"/>
</dbReference>
<dbReference type="OrthoDB" id="194358at2759"/>
<feature type="region of interest" description="Disordered" evidence="1">
    <location>
        <begin position="612"/>
        <end position="648"/>
    </location>
</feature>
<dbReference type="Proteomes" id="UP000781932">
    <property type="component" value="Unassembled WGS sequence"/>
</dbReference>
<evidence type="ECO:0000256" key="1">
    <source>
        <dbReference type="SAM" id="MobiDB-lite"/>
    </source>
</evidence>
<dbReference type="GeneID" id="62167686"/>
<organism evidence="3 4">
    <name type="scientific">Colletotrichum karsti</name>
    <dbReference type="NCBI Taxonomy" id="1095194"/>
    <lineage>
        <taxon>Eukaryota</taxon>
        <taxon>Fungi</taxon>
        <taxon>Dikarya</taxon>
        <taxon>Ascomycota</taxon>
        <taxon>Pezizomycotina</taxon>
        <taxon>Sordariomycetes</taxon>
        <taxon>Hypocreomycetidae</taxon>
        <taxon>Glomerellales</taxon>
        <taxon>Glomerellaceae</taxon>
        <taxon>Colletotrichum</taxon>
        <taxon>Colletotrichum boninense species complex</taxon>
    </lineage>
</organism>
<comment type="caution">
    <text evidence="3">The sequence shown here is derived from an EMBL/GenBank/DDBJ whole genome shotgun (WGS) entry which is preliminary data.</text>
</comment>
<dbReference type="InterPro" id="IPR010730">
    <property type="entry name" value="HET"/>
</dbReference>
<dbReference type="EMBL" id="JAATWM020000052">
    <property type="protein sequence ID" value="KAF9870592.1"/>
    <property type="molecule type" value="Genomic_DNA"/>
</dbReference>
<dbReference type="PANTHER" id="PTHR10622:SF10">
    <property type="entry name" value="HET DOMAIN-CONTAINING PROTEIN"/>
    <property type="match status" value="1"/>
</dbReference>
<feature type="domain" description="Heterokaryon incompatibility" evidence="2">
    <location>
        <begin position="23"/>
        <end position="109"/>
    </location>
</feature>
<dbReference type="Pfam" id="PF06985">
    <property type="entry name" value="HET"/>
    <property type="match status" value="1"/>
</dbReference>
<reference evidence="3" key="1">
    <citation type="submission" date="2020-03" db="EMBL/GenBank/DDBJ databases">
        <authorList>
            <person name="He L."/>
        </authorList>
    </citation>
    <scope>NUCLEOTIDE SEQUENCE</scope>
    <source>
        <strain evidence="3">CkLH20</strain>
    </source>
</reference>
<evidence type="ECO:0000313" key="3">
    <source>
        <dbReference type="EMBL" id="KAF9870592.1"/>
    </source>
</evidence>
<dbReference type="AlphaFoldDB" id="A0A9P6HVC5"/>
<feature type="compositionally biased region" description="Low complexity" evidence="1">
    <location>
        <begin position="622"/>
        <end position="635"/>
    </location>
</feature>
<dbReference type="RefSeq" id="XP_038740053.1">
    <property type="nucleotide sequence ID" value="XM_038894612.1"/>
</dbReference>
<evidence type="ECO:0000259" key="2">
    <source>
        <dbReference type="Pfam" id="PF06985"/>
    </source>
</evidence>
<proteinExistence type="predicted"/>
<reference evidence="3" key="2">
    <citation type="submission" date="2020-11" db="EMBL/GenBank/DDBJ databases">
        <title>Whole genome sequencing of Colletotrichum sp.</title>
        <authorList>
            <person name="Li H."/>
        </authorList>
    </citation>
    <scope>NUCLEOTIDE SEQUENCE</scope>
    <source>
        <strain evidence="3">CkLH20</strain>
    </source>
</reference>
<protein>
    <recommendedName>
        <fullName evidence="2">Heterokaryon incompatibility domain-containing protein</fullName>
    </recommendedName>
</protein>